<comment type="caution">
    <text evidence="1">The sequence shown here is derived from an EMBL/GenBank/DDBJ whole genome shotgun (WGS) entry which is preliminary data.</text>
</comment>
<reference evidence="1" key="1">
    <citation type="submission" date="2020-06" db="EMBL/GenBank/DDBJ databases">
        <authorList>
            <person name="Li T."/>
            <person name="Hu X."/>
            <person name="Zhang T."/>
            <person name="Song X."/>
            <person name="Zhang H."/>
            <person name="Dai N."/>
            <person name="Sheng W."/>
            <person name="Hou X."/>
            <person name="Wei L."/>
        </authorList>
    </citation>
    <scope>NUCLEOTIDE SEQUENCE</scope>
    <source>
        <strain evidence="1">KEN1</strain>
        <tissue evidence="1">Leaf</tissue>
    </source>
</reference>
<accession>A0AAW2WDA0</accession>
<protein>
    <submittedName>
        <fullName evidence="1">Protein PHLOEM PROTEIN 2-LIKE A10</fullName>
    </submittedName>
</protein>
<dbReference type="EMBL" id="JACGWN010000008">
    <property type="protein sequence ID" value="KAL0439250.1"/>
    <property type="molecule type" value="Genomic_DNA"/>
</dbReference>
<gene>
    <name evidence="1" type="ORF">Slati_2408000</name>
</gene>
<organism evidence="1">
    <name type="scientific">Sesamum latifolium</name>
    <dbReference type="NCBI Taxonomy" id="2727402"/>
    <lineage>
        <taxon>Eukaryota</taxon>
        <taxon>Viridiplantae</taxon>
        <taxon>Streptophyta</taxon>
        <taxon>Embryophyta</taxon>
        <taxon>Tracheophyta</taxon>
        <taxon>Spermatophyta</taxon>
        <taxon>Magnoliopsida</taxon>
        <taxon>eudicotyledons</taxon>
        <taxon>Gunneridae</taxon>
        <taxon>Pentapetalae</taxon>
        <taxon>asterids</taxon>
        <taxon>lamiids</taxon>
        <taxon>Lamiales</taxon>
        <taxon>Pedaliaceae</taxon>
        <taxon>Sesamum</taxon>
    </lineage>
</organism>
<dbReference type="AlphaFoldDB" id="A0AAW2WDA0"/>
<proteinExistence type="predicted"/>
<evidence type="ECO:0000313" key="1">
    <source>
        <dbReference type="EMBL" id="KAL0439250.1"/>
    </source>
</evidence>
<sequence>MAEMMSESASLITLISRDLKEFLSSDQVEIPNSLKQLQKIARWEEFQSQ</sequence>
<reference evidence="1" key="2">
    <citation type="journal article" date="2024" name="Plant">
        <title>Genomic evolution and insights into agronomic trait innovations of Sesamum species.</title>
        <authorList>
            <person name="Miao H."/>
            <person name="Wang L."/>
            <person name="Qu L."/>
            <person name="Liu H."/>
            <person name="Sun Y."/>
            <person name="Le M."/>
            <person name="Wang Q."/>
            <person name="Wei S."/>
            <person name="Zheng Y."/>
            <person name="Lin W."/>
            <person name="Duan Y."/>
            <person name="Cao H."/>
            <person name="Xiong S."/>
            <person name="Wang X."/>
            <person name="Wei L."/>
            <person name="Li C."/>
            <person name="Ma Q."/>
            <person name="Ju M."/>
            <person name="Zhao R."/>
            <person name="Li G."/>
            <person name="Mu C."/>
            <person name="Tian Q."/>
            <person name="Mei H."/>
            <person name="Zhang T."/>
            <person name="Gao T."/>
            <person name="Zhang H."/>
        </authorList>
    </citation>
    <scope>NUCLEOTIDE SEQUENCE</scope>
    <source>
        <strain evidence="1">KEN1</strain>
    </source>
</reference>
<name>A0AAW2WDA0_9LAMI</name>